<dbReference type="Proteomes" id="UP000637513">
    <property type="component" value="Unassembled WGS sequence"/>
</dbReference>
<feature type="region of interest" description="Disordered" evidence="1">
    <location>
        <begin position="135"/>
        <end position="179"/>
    </location>
</feature>
<dbReference type="EMBL" id="JACRSW010000032">
    <property type="protein sequence ID" value="MBC8557893.1"/>
    <property type="molecule type" value="Genomic_DNA"/>
</dbReference>
<accession>A0ABR7MVX0</accession>
<evidence type="ECO:0000313" key="3">
    <source>
        <dbReference type="Proteomes" id="UP000637513"/>
    </source>
</evidence>
<name>A0ABR7MVX0_9FIRM</name>
<feature type="compositionally biased region" description="Basic and acidic residues" evidence="1">
    <location>
        <begin position="135"/>
        <end position="147"/>
    </location>
</feature>
<feature type="compositionally biased region" description="Low complexity" evidence="1">
    <location>
        <begin position="148"/>
        <end position="157"/>
    </location>
</feature>
<evidence type="ECO:0000256" key="1">
    <source>
        <dbReference type="SAM" id="MobiDB-lite"/>
    </source>
</evidence>
<sequence>MHGKKMRINFIMIGSLLCIMWTGILVAALCGQLQTVKNLQCIVIQQMEKIGMHPFMAAGILQDRKERNEAADMIFRQNDMLKYLYSNEQRLVKVTDSTVTRLAGHFAGQNKENNLFWSTAGSIYDRSEVLFETKDENGQQAVSKEETQTQTRETTAQVEEHKASDPSISKTPIATDSKEKLQQNLHKIEKLEKSMSRSYLLKNFYITDSSTTIDNSIFQVRTLLTKSMVIKKEKKPQILIFHTHGASESFRDSKKGRKEDSIVGVGAALAKELTDTYGYRVIHDQTQYDRINGKIDRSLAYNYSCKGVTETLKKYPSIQVVIDLHRDGVGNKVKRTTVIDGKKTAQIMFFNGLSRNASGNISYLQNKNLQGNLSFSLQLKLVCMRRFQNLAKPIYLKGYRYNMHLKERFTLIELGNENNTLQEEINATKPLAMILDCVLQGKK</sequence>
<protein>
    <submittedName>
        <fullName evidence="2">Stage II sporulation protein P</fullName>
    </submittedName>
</protein>
<evidence type="ECO:0000313" key="2">
    <source>
        <dbReference type="EMBL" id="MBC8557893.1"/>
    </source>
</evidence>
<gene>
    <name evidence="2" type="ORF">H8700_09270</name>
</gene>
<comment type="caution">
    <text evidence="2">The sequence shown here is derived from an EMBL/GenBank/DDBJ whole genome shotgun (WGS) entry which is preliminary data.</text>
</comment>
<organism evidence="2 3">
    <name type="scientific">Jutongia hominis</name>
    <dbReference type="NCBI Taxonomy" id="2763664"/>
    <lineage>
        <taxon>Bacteria</taxon>
        <taxon>Bacillati</taxon>
        <taxon>Bacillota</taxon>
        <taxon>Clostridia</taxon>
        <taxon>Lachnospirales</taxon>
        <taxon>Lachnospiraceae</taxon>
        <taxon>Jutongia</taxon>
    </lineage>
</organism>
<dbReference type="InterPro" id="IPR010897">
    <property type="entry name" value="Spore_II_P"/>
</dbReference>
<reference evidence="2 3" key="1">
    <citation type="submission" date="2020-08" db="EMBL/GenBank/DDBJ databases">
        <title>Genome public.</title>
        <authorList>
            <person name="Liu C."/>
            <person name="Sun Q."/>
        </authorList>
    </citation>
    <scope>NUCLEOTIDE SEQUENCE [LARGE SCALE GENOMIC DNA]</scope>
    <source>
        <strain evidence="2 3">BX3</strain>
    </source>
</reference>
<keyword evidence="3" id="KW-1185">Reference proteome</keyword>
<proteinExistence type="predicted"/>
<dbReference type="RefSeq" id="WP_249305307.1">
    <property type="nucleotide sequence ID" value="NZ_JACRSW010000032.1"/>
</dbReference>
<dbReference type="Pfam" id="PF07454">
    <property type="entry name" value="SpoIIP"/>
    <property type="match status" value="1"/>
</dbReference>